<keyword evidence="2" id="KW-0804">Transcription</keyword>
<dbReference type="PROSITE" id="PS50888">
    <property type="entry name" value="BHLH"/>
    <property type="match status" value="1"/>
</dbReference>
<dbReference type="Pfam" id="PF23132">
    <property type="entry name" value="DUF7049"/>
    <property type="match status" value="1"/>
</dbReference>
<comment type="caution">
    <text evidence="5">The sequence shown here is derived from an EMBL/GenBank/DDBJ whole genome shotgun (WGS) entry which is preliminary data.</text>
</comment>
<accession>A0AAV7F6T8</accession>
<dbReference type="SUPFAM" id="SSF47459">
    <property type="entry name" value="HLH, helix-loop-helix DNA-binding domain"/>
    <property type="match status" value="1"/>
</dbReference>
<dbReference type="Proteomes" id="UP000825729">
    <property type="component" value="Unassembled WGS sequence"/>
</dbReference>
<dbReference type="Pfam" id="PF23133">
    <property type="entry name" value="DUF7050"/>
    <property type="match status" value="1"/>
</dbReference>
<reference evidence="5 6" key="1">
    <citation type="submission" date="2021-07" db="EMBL/GenBank/DDBJ databases">
        <title>The Aristolochia fimbriata genome: insights into angiosperm evolution, floral development and chemical biosynthesis.</title>
        <authorList>
            <person name="Jiao Y."/>
        </authorList>
    </citation>
    <scope>NUCLEOTIDE SEQUENCE [LARGE SCALE GENOMIC DNA]</scope>
    <source>
        <strain evidence="5">IBCAS-2021</strain>
        <tissue evidence="5">Leaf</tissue>
    </source>
</reference>
<dbReference type="InterPro" id="IPR011598">
    <property type="entry name" value="bHLH_dom"/>
</dbReference>
<keyword evidence="1" id="KW-0805">Transcription regulation</keyword>
<sequence>MDYVFFLEEEARAALLRVICRVLGCAYICLWSNPFQSSNFLIYKDGWYNEEESDQTGGSSVSATLVHRLFNAYKGTVCNIQTGFVPGYVSREGLPFLELRDSELFTLAAVDIQRQFYQEARIKLAVFLGCGSGEIELGMSTPRNINLQMEVTNLLTEIIHQSSQLGELPQPGTDQSRPSSSSSSLMSLSMGSPEKSSLVFTIPNTTSSYQLPVDPLRVDHISTPLITRNKATRPININITTSTSPSMNILPPYQQQRPMQAYGGAARNRNALPPFRIPASDDAAMTRAMLAVISSPSSSSSSFQTTNTPPRTSTGAFRPYVAALRVMAQVKSNLQRDNMLKRAFSFLRSMPRTRIEAPAAQETRPSPNQLHHMFSERRRREKLNEYFDTLRGLLPPGIKKHKASVLSSTIETLGSLKAKVSELTKENTALQARLDQEPNNSKQEATEVATAVGNERVGVEIVEASEASSSSEREIELQVTVREDVCSLMDLAIRLLERLKQMNNVVGVLSMDARTQFRDSGSFHRVTIRLRIQASDWEEQTFKEAMTRAAAEEDDDAAH</sequence>
<evidence type="ECO:0000256" key="1">
    <source>
        <dbReference type="ARBA" id="ARBA00023015"/>
    </source>
</evidence>
<evidence type="ECO:0000313" key="5">
    <source>
        <dbReference type="EMBL" id="KAG9455712.1"/>
    </source>
</evidence>
<protein>
    <recommendedName>
        <fullName evidence="4">BHLH domain-containing protein</fullName>
    </recommendedName>
</protein>
<dbReference type="Pfam" id="PF00010">
    <property type="entry name" value="HLH"/>
    <property type="match status" value="1"/>
</dbReference>
<dbReference type="Gene3D" id="4.10.280.10">
    <property type="entry name" value="Helix-loop-helix DNA-binding domain"/>
    <property type="match status" value="1"/>
</dbReference>
<dbReference type="CDD" id="cd11393">
    <property type="entry name" value="bHLH_AtbHLH_like"/>
    <property type="match status" value="1"/>
</dbReference>
<evidence type="ECO:0000313" key="6">
    <source>
        <dbReference type="Proteomes" id="UP000825729"/>
    </source>
</evidence>
<dbReference type="InterPro" id="IPR045239">
    <property type="entry name" value="bHLH95_bHLH"/>
</dbReference>
<dbReference type="SMART" id="SM00353">
    <property type="entry name" value="HLH"/>
    <property type="match status" value="1"/>
</dbReference>
<proteinExistence type="predicted"/>
<dbReference type="PANTHER" id="PTHR46665">
    <property type="entry name" value="TRANSCRIPTION FACTOR BHLH041-RELATED-RELATED"/>
    <property type="match status" value="1"/>
</dbReference>
<dbReference type="GO" id="GO:0046983">
    <property type="term" value="F:protein dimerization activity"/>
    <property type="evidence" value="ECO:0007669"/>
    <property type="project" value="InterPro"/>
</dbReference>
<dbReference type="EMBL" id="JAINDJ010000002">
    <property type="protein sequence ID" value="KAG9455712.1"/>
    <property type="molecule type" value="Genomic_DNA"/>
</dbReference>
<dbReference type="AlphaFoldDB" id="A0AAV7F6T8"/>
<name>A0AAV7F6T8_ARIFI</name>
<organism evidence="5 6">
    <name type="scientific">Aristolochia fimbriata</name>
    <name type="common">White veined hardy Dutchman's pipe vine</name>
    <dbReference type="NCBI Taxonomy" id="158543"/>
    <lineage>
        <taxon>Eukaryota</taxon>
        <taxon>Viridiplantae</taxon>
        <taxon>Streptophyta</taxon>
        <taxon>Embryophyta</taxon>
        <taxon>Tracheophyta</taxon>
        <taxon>Spermatophyta</taxon>
        <taxon>Magnoliopsida</taxon>
        <taxon>Magnoliidae</taxon>
        <taxon>Piperales</taxon>
        <taxon>Aristolochiaceae</taxon>
        <taxon>Aristolochia</taxon>
    </lineage>
</organism>
<dbReference type="InterPro" id="IPR044658">
    <property type="entry name" value="bHLH92/bHLH041-like"/>
</dbReference>
<gene>
    <name evidence="5" type="ORF">H6P81_000220</name>
</gene>
<evidence type="ECO:0000256" key="3">
    <source>
        <dbReference type="SAM" id="MobiDB-lite"/>
    </source>
</evidence>
<keyword evidence="6" id="KW-1185">Reference proteome</keyword>
<feature type="domain" description="BHLH" evidence="4">
    <location>
        <begin position="367"/>
        <end position="416"/>
    </location>
</feature>
<dbReference type="PANTHER" id="PTHR46665:SF1">
    <property type="entry name" value="SPERMATOGENESIS- AND OOGENESIS-SPECIFIC BASIC HELIX-LOOP-HELIX-CONTAINING PROTEIN 1"/>
    <property type="match status" value="1"/>
</dbReference>
<feature type="region of interest" description="Disordered" evidence="3">
    <location>
        <begin position="164"/>
        <end position="190"/>
    </location>
</feature>
<feature type="compositionally biased region" description="Low complexity" evidence="3">
    <location>
        <begin position="176"/>
        <end position="190"/>
    </location>
</feature>
<dbReference type="InterPro" id="IPR036638">
    <property type="entry name" value="HLH_DNA-bd_sf"/>
</dbReference>
<evidence type="ECO:0000259" key="4">
    <source>
        <dbReference type="PROSITE" id="PS50888"/>
    </source>
</evidence>
<dbReference type="InterPro" id="IPR055478">
    <property type="entry name" value="DUF7050"/>
</dbReference>
<evidence type="ECO:0000256" key="2">
    <source>
        <dbReference type="ARBA" id="ARBA00023163"/>
    </source>
</evidence>
<dbReference type="InterPro" id="IPR055477">
    <property type="entry name" value="DUF7049"/>
</dbReference>